<name>B9S9U5_RICCO</name>
<dbReference type="Proteomes" id="UP000008311">
    <property type="component" value="Unassembled WGS sequence"/>
</dbReference>
<evidence type="ECO:0000313" key="2">
    <source>
        <dbReference type="EMBL" id="EEF39615.1"/>
    </source>
</evidence>
<evidence type="ECO:0008006" key="4">
    <source>
        <dbReference type="Google" id="ProtNLM"/>
    </source>
</evidence>
<reference evidence="3" key="1">
    <citation type="journal article" date="2010" name="Nat. Biotechnol.">
        <title>Draft genome sequence of the oilseed species Ricinus communis.</title>
        <authorList>
            <person name="Chan A.P."/>
            <person name="Crabtree J."/>
            <person name="Zhao Q."/>
            <person name="Lorenzi H."/>
            <person name="Orvis J."/>
            <person name="Puiu D."/>
            <person name="Melake-Berhan A."/>
            <person name="Jones K.M."/>
            <person name="Redman J."/>
            <person name="Chen G."/>
            <person name="Cahoon E.B."/>
            <person name="Gedil M."/>
            <person name="Stanke M."/>
            <person name="Haas B.J."/>
            <person name="Wortman J.R."/>
            <person name="Fraser-Liggett C.M."/>
            <person name="Ravel J."/>
            <person name="Rabinowicz P.D."/>
        </authorList>
    </citation>
    <scope>NUCLEOTIDE SEQUENCE [LARGE SCALE GENOMIC DNA]</scope>
    <source>
        <strain evidence="3">cv. Hale</strain>
    </source>
</reference>
<dbReference type="InParanoid" id="B9S9U5"/>
<dbReference type="PANTHER" id="PTHR34947:SF2">
    <property type="entry name" value="TRANSMEMBRANE PROTEIN"/>
    <property type="match status" value="1"/>
</dbReference>
<gene>
    <name evidence="2" type="ORF">RCOM_0522390</name>
</gene>
<dbReference type="EMBL" id="EQ973899">
    <property type="protein sequence ID" value="EEF39615.1"/>
    <property type="molecule type" value="Genomic_DNA"/>
</dbReference>
<dbReference type="OrthoDB" id="1727102at2759"/>
<sequence length="246" mass="28731">MEQIEHQNLRPLGPFSKYQFLKKMTQLLVSLSVFSLLLSNLSSRLSFLHSFNFYYFSTVPVQFFSHNIDKKCMFLLCNGLLVFVAKLSGFVNSSSTNSYNNIEAIKINYEEYEASPMVLESKVTLLEKEENNNVNGENDQETGDHRETQQEELNVEDGGNQEKENGFLIIEQEGKESEVFFVEENDKEEAIEFDDKFPVLDQEEEEYEDEHGMLSVEELNKKFEEFIRKMKEEIRIEAQQQLVLVN</sequence>
<evidence type="ECO:0000313" key="3">
    <source>
        <dbReference type="Proteomes" id="UP000008311"/>
    </source>
</evidence>
<dbReference type="eggNOG" id="ENOG502S1PA">
    <property type="taxonomic scope" value="Eukaryota"/>
</dbReference>
<dbReference type="AlphaFoldDB" id="B9S9U5"/>
<accession>B9S9U5</accession>
<organism evidence="2 3">
    <name type="scientific">Ricinus communis</name>
    <name type="common">Castor bean</name>
    <dbReference type="NCBI Taxonomy" id="3988"/>
    <lineage>
        <taxon>Eukaryota</taxon>
        <taxon>Viridiplantae</taxon>
        <taxon>Streptophyta</taxon>
        <taxon>Embryophyta</taxon>
        <taxon>Tracheophyta</taxon>
        <taxon>Spermatophyta</taxon>
        <taxon>Magnoliopsida</taxon>
        <taxon>eudicotyledons</taxon>
        <taxon>Gunneridae</taxon>
        <taxon>Pentapetalae</taxon>
        <taxon>rosids</taxon>
        <taxon>fabids</taxon>
        <taxon>Malpighiales</taxon>
        <taxon>Euphorbiaceae</taxon>
        <taxon>Acalyphoideae</taxon>
        <taxon>Acalypheae</taxon>
        <taxon>Ricinus</taxon>
    </lineage>
</organism>
<dbReference type="PANTHER" id="PTHR34947">
    <property type="entry name" value="TRANSMEMBRANE PROTEIN"/>
    <property type="match status" value="1"/>
</dbReference>
<dbReference type="OMA" id="IDKNCIF"/>
<feature type="region of interest" description="Disordered" evidence="1">
    <location>
        <begin position="132"/>
        <end position="161"/>
    </location>
</feature>
<proteinExistence type="predicted"/>
<keyword evidence="3" id="KW-1185">Reference proteome</keyword>
<protein>
    <recommendedName>
        <fullName evidence="4">Transmembrane protein</fullName>
    </recommendedName>
</protein>
<evidence type="ECO:0000256" key="1">
    <source>
        <dbReference type="SAM" id="MobiDB-lite"/>
    </source>
</evidence>
<dbReference type="KEGG" id="rcu:8286849"/>